<reference evidence="11" key="2">
    <citation type="journal article" date="2021" name="PeerJ">
        <title>Extensive microbial diversity within the chicken gut microbiome revealed by metagenomics and culture.</title>
        <authorList>
            <person name="Gilroy R."/>
            <person name="Ravi A."/>
            <person name="Getino M."/>
            <person name="Pursley I."/>
            <person name="Horton D.L."/>
            <person name="Alikhan N.F."/>
            <person name="Baker D."/>
            <person name="Gharbi K."/>
            <person name="Hall N."/>
            <person name="Watson M."/>
            <person name="Adriaenssens E.M."/>
            <person name="Foster-Nyarko E."/>
            <person name="Jarju S."/>
            <person name="Secka A."/>
            <person name="Antonio M."/>
            <person name="Oren A."/>
            <person name="Chaudhuri R.R."/>
            <person name="La Ragione R."/>
            <person name="Hildebrand F."/>
            <person name="Pallen M.J."/>
        </authorList>
    </citation>
    <scope>NUCLEOTIDE SEQUENCE</scope>
    <source>
        <strain evidence="11">ChiBcec15-4380</strain>
    </source>
</reference>
<proteinExistence type="inferred from homology"/>
<reference evidence="11" key="1">
    <citation type="submission" date="2020-10" db="EMBL/GenBank/DDBJ databases">
        <authorList>
            <person name="Gilroy R."/>
        </authorList>
    </citation>
    <scope>NUCLEOTIDE SEQUENCE</scope>
    <source>
        <strain evidence="11">ChiBcec15-4380</strain>
    </source>
</reference>
<feature type="transmembrane region" description="Helical" evidence="10">
    <location>
        <begin position="81"/>
        <end position="103"/>
    </location>
</feature>
<evidence type="ECO:0008006" key="13">
    <source>
        <dbReference type="Google" id="ProtNLM"/>
    </source>
</evidence>
<evidence type="ECO:0000313" key="11">
    <source>
        <dbReference type="EMBL" id="HIR51004.1"/>
    </source>
</evidence>
<evidence type="ECO:0000256" key="7">
    <source>
        <dbReference type="ARBA" id="ARBA00023136"/>
    </source>
</evidence>
<evidence type="ECO:0000256" key="6">
    <source>
        <dbReference type="ARBA" id="ARBA00022989"/>
    </source>
</evidence>
<keyword evidence="4 9" id="KW-0808">Transferase</keyword>
<comment type="subcellular location">
    <subcellularLocation>
        <location evidence="1">Cell membrane</location>
        <topology evidence="1">Multi-pass membrane protein</topology>
    </subcellularLocation>
</comment>
<dbReference type="EMBL" id="DVHE01000056">
    <property type="protein sequence ID" value="HIR51004.1"/>
    <property type="molecule type" value="Genomic_DNA"/>
</dbReference>
<accession>A0A9D1DI36</accession>
<comment type="similarity">
    <text evidence="2 9">Belongs to the membrane-bound acyltransferase family.</text>
</comment>
<feature type="transmembrane region" description="Helical" evidence="10">
    <location>
        <begin position="315"/>
        <end position="335"/>
    </location>
</feature>
<evidence type="ECO:0000256" key="10">
    <source>
        <dbReference type="SAM" id="Phobius"/>
    </source>
</evidence>
<evidence type="ECO:0000256" key="2">
    <source>
        <dbReference type="ARBA" id="ARBA00010323"/>
    </source>
</evidence>
<dbReference type="Proteomes" id="UP000824239">
    <property type="component" value="Unassembled WGS sequence"/>
</dbReference>
<evidence type="ECO:0000256" key="5">
    <source>
        <dbReference type="ARBA" id="ARBA00022692"/>
    </source>
</evidence>
<gene>
    <name evidence="11" type="ORF">IAA53_06940</name>
</gene>
<dbReference type="PANTHER" id="PTHR13285">
    <property type="entry name" value="ACYLTRANSFERASE"/>
    <property type="match status" value="1"/>
</dbReference>
<feature type="transmembrane region" description="Helical" evidence="10">
    <location>
        <begin position="292"/>
        <end position="308"/>
    </location>
</feature>
<feature type="transmembrane region" description="Helical" evidence="10">
    <location>
        <begin position="48"/>
        <end position="69"/>
    </location>
</feature>
<name>A0A9D1DI36_9FIRM</name>
<dbReference type="AlphaFoldDB" id="A0A9D1DI36"/>
<keyword evidence="7 9" id="KW-0472">Membrane</keyword>
<keyword evidence="6 10" id="KW-1133">Transmembrane helix</keyword>
<dbReference type="Pfam" id="PF03062">
    <property type="entry name" value="MBOAT"/>
    <property type="match status" value="1"/>
</dbReference>
<feature type="transmembrane region" description="Helical" evidence="10">
    <location>
        <begin position="347"/>
        <end position="367"/>
    </location>
</feature>
<dbReference type="PIRSF" id="PIRSF016636">
    <property type="entry name" value="AlgI_DltB"/>
    <property type="match status" value="1"/>
</dbReference>
<dbReference type="InterPro" id="IPR051085">
    <property type="entry name" value="MB_O-acyltransferase"/>
</dbReference>
<evidence type="ECO:0000256" key="1">
    <source>
        <dbReference type="ARBA" id="ARBA00004651"/>
    </source>
</evidence>
<keyword evidence="3 9" id="KW-1003">Cell membrane</keyword>
<keyword evidence="5 10" id="KW-0812">Transmembrane</keyword>
<evidence type="ECO:0000256" key="8">
    <source>
        <dbReference type="ARBA" id="ARBA00023315"/>
    </source>
</evidence>
<organism evidence="11 12">
    <name type="scientific">Candidatus Avoscillospira avicola</name>
    <dbReference type="NCBI Taxonomy" id="2840706"/>
    <lineage>
        <taxon>Bacteria</taxon>
        <taxon>Bacillati</taxon>
        <taxon>Bacillota</taxon>
        <taxon>Clostridia</taxon>
        <taxon>Eubacteriales</taxon>
        <taxon>Oscillospiraceae</taxon>
        <taxon>Oscillospiraceae incertae sedis</taxon>
        <taxon>Candidatus Avoscillospira</taxon>
    </lineage>
</organism>
<evidence type="ECO:0000313" key="12">
    <source>
        <dbReference type="Proteomes" id="UP000824239"/>
    </source>
</evidence>
<feature type="transmembrane region" description="Helical" evidence="10">
    <location>
        <begin position="109"/>
        <end position="131"/>
    </location>
</feature>
<protein>
    <recommendedName>
        <fullName evidence="13">MBOAT family protein</fullName>
    </recommendedName>
</protein>
<feature type="transmembrane region" description="Helical" evidence="10">
    <location>
        <begin position="211"/>
        <end position="228"/>
    </location>
</feature>
<dbReference type="GO" id="GO:0005886">
    <property type="term" value="C:plasma membrane"/>
    <property type="evidence" value="ECO:0007669"/>
    <property type="project" value="UniProtKB-SubCell"/>
</dbReference>
<keyword evidence="8 9" id="KW-0012">Acyltransferase</keyword>
<dbReference type="InterPro" id="IPR004299">
    <property type="entry name" value="MBOAT_fam"/>
</dbReference>
<dbReference type="GO" id="GO:0016746">
    <property type="term" value="F:acyltransferase activity"/>
    <property type="evidence" value="ECO:0007669"/>
    <property type="project" value="UniProtKB-KW"/>
</dbReference>
<sequence length="382" mass="43215">MWYLKVDTLLLMLAAAVLFAAASALLARFRPGKALTPWLLVLDLGLLLYVDWKLLAFYAAYTLVSYLLAWSIGKIRRGRKFCFVLFCLLDVAPLFYTRSAAFFPALPQWIVLVGFAYNMLKAVDAVFYVYYTGERIPLLAYANYLLFFPVLTAGPIFRYRDFLKAYQAPKILTASTAEASVKRLILGLFKKLVVAAFLLKALNRVLQMSSHFYVSGALAVLSYLILYVDLSGYSDIAIAVGTFMGIPVPENFKKPWQAASFTQFWRRWHVTLSDFIREHIFVVVNGKRLNKWISALIGLVTMLVMSLWHEFSLPALCTGLYMGGVLALENLTGLTTVDKRRTPKALYVFRCLVVFGLFAVNAMFFTMSGSQLLQAIRGFFRL</sequence>
<feature type="transmembrane region" description="Helical" evidence="10">
    <location>
        <begin position="138"/>
        <end position="159"/>
    </location>
</feature>
<comment type="caution">
    <text evidence="11">The sequence shown here is derived from an EMBL/GenBank/DDBJ whole genome shotgun (WGS) entry which is preliminary data.</text>
</comment>
<evidence type="ECO:0000256" key="3">
    <source>
        <dbReference type="ARBA" id="ARBA00022475"/>
    </source>
</evidence>
<dbReference type="InterPro" id="IPR024194">
    <property type="entry name" value="Ac/AlaTfrase_AlgI/DltB"/>
</dbReference>
<dbReference type="PANTHER" id="PTHR13285:SF23">
    <property type="entry name" value="TEICHOIC ACID D-ALANYLTRANSFERASE"/>
    <property type="match status" value="1"/>
</dbReference>
<evidence type="ECO:0000256" key="4">
    <source>
        <dbReference type="ARBA" id="ARBA00022679"/>
    </source>
</evidence>
<evidence type="ECO:0000256" key="9">
    <source>
        <dbReference type="PIRNR" id="PIRNR016636"/>
    </source>
</evidence>